<dbReference type="PANTHER" id="PTHR34023">
    <property type="entry name" value="RNASE H DOMAIN-CONTAINING PROTEIN"/>
    <property type="match status" value="1"/>
</dbReference>
<organism evidence="2 3">
    <name type="scientific">Lithocarpus litseifolius</name>
    <dbReference type="NCBI Taxonomy" id="425828"/>
    <lineage>
        <taxon>Eukaryota</taxon>
        <taxon>Viridiplantae</taxon>
        <taxon>Streptophyta</taxon>
        <taxon>Embryophyta</taxon>
        <taxon>Tracheophyta</taxon>
        <taxon>Spermatophyta</taxon>
        <taxon>Magnoliopsida</taxon>
        <taxon>eudicotyledons</taxon>
        <taxon>Gunneridae</taxon>
        <taxon>Pentapetalae</taxon>
        <taxon>rosids</taxon>
        <taxon>fabids</taxon>
        <taxon>Fagales</taxon>
        <taxon>Fagaceae</taxon>
        <taxon>Lithocarpus</taxon>
    </lineage>
</organism>
<dbReference type="InterPro" id="IPR044730">
    <property type="entry name" value="RNase_H-like_dom_plant"/>
</dbReference>
<dbReference type="GO" id="GO:0004523">
    <property type="term" value="F:RNA-DNA hybrid ribonuclease activity"/>
    <property type="evidence" value="ECO:0007669"/>
    <property type="project" value="InterPro"/>
</dbReference>
<dbReference type="PANTHER" id="PTHR34023:SF4">
    <property type="entry name" value="RNASE H TYPE-1 DOMAIN-CONTAINING PROTEIN"/>
    <property type="match status" value="1"/>
</dbReference>
<sequence>MALQLRSNELSGNISLQICQLSSHIVLVLAQNCLSMIDASVLRIGTTTTHALVYTLCPKEGHALYIELDAKAVISLSTSKNDSYAQYAPIIDDCRNLLNLHPTRKIQHCYRESNACADALAKKAVFSQQDFCLLDTPPVEMSQLLMQDLSGLFCNRVCNAAAPVAGS</sequence>
<proteinExistence type="predicted"/>
<gene>
    <name evidence="2" type="ORF">SO802_024225</name>
</gene>
<dbReference type="SUPFAM" id="SSF53098">
    <property type="entry name" value="Ribonuclease H-like"/>
    <property type="match status" value="1"/>
</dbReference>
<dbReference type="GO" id="GO:0003676">
    <property type="term" value="F:nucleic acid binding"/>
    <property type="evidence" value="ECO:0007669"/>
    <property type="project" value="InterPro"/>
</dbReference>
<dbReference type="Pfam" id="PF13456">
    <property type="entry name" value="RVT_3"/>
    <property type="match status" value="1"/>
</dbReference>
<name>A0AAW2CAF4_9ROSI</name>
<evidence type="ECO:0000313" key="3">
    <source>
        <dbReference type="Proteomes" id="UP001459277"/>
    </source>
</evidence>
<dbReference type="Gene3D" id="3.30.420.10">
    <property type="entry name" value="Ribonuclease H-like superfamily/Ribonuclease H"/>
    <property type="match status" value="1"/>
</dbReference>
<dbReference type="InterPro" id="IPR002156">
    <property type="entry name" value="RNaseH_domain"/>
</dbReference>
<dbReference type="AlphaFoldDB" id="A0AAW2CAF4"/>
<dbReference type="Proteomes" id="UP001459277">
    <property type="component" value="Unassembled WGS sequence"/>
</dbReference>
<keyword evidence="3" id="KW-1185">Reference proteome</keyword>
<feature type="domain" description="RNase H type-1" evidence="1">
    <location>
        <begin position="62"/>
        <end position="124"/>
    </location>
</feature>
<accession>A0AAW2CAF4</accession>
<evidence type="ECO:0000313" key="2">
    <source>
        <dbReference type="EMBL" id="KAK9994522.1"/>
    </source>
</evidence>
<dbReference type="CDD" id="cd06222">
    <property type="entry name" value="RNase_H_like"/>
    <property type="match status" value="1"/>
</dbReference>
<protein>
    <recommendedName>
        <fullName evidence="1">RNase H type-1 domain-containing protein</fullName>
    </recommendedName>
</protein>
<reference evidence="2 3" key="1">
    <citation type="submission" date="2024-01" db="EMBL/GenBank/DDBJ databases">
        <title>A telomere-to-telomere, gap-free genome of sweet tea (Lithocarpus litseifolius).</title>
        <authorList>
            <person name="Zhou J."/>
        </authorList>
    </citation>
    <scope>NUCLEOTIDE SEQUENCE [LARGE SCALE GENOMIC DNA]</scope>
    <source>
        <strain evidence="2">Zhou-2022a</strain>
        <tissue evidence="2">Leaf</tissue>
    </source>
</reference>
<dbReference type="EMBL" id="JAZDWU010000008">
    <property type="protein sequence ID" value="KAK9994522.1"/>
    <property type="molecule type" value="Genomic_DNA"/>
</dbReference>
<dbReference type="InterPro" id="IPR012337">
    <property type="entry name" value="RNaseH-like_sf"/>
</dbReference>
<comment type="caution">
    <text evidence="2">The sequence shown here is derived from an EMBL/GenBank/DDBJ whole genome shotgun (WGS) entry which is preliminary data.</text>
</comment>
<evidence type="ECO:0000259" key="1">
    <source>
        <dbReference type="Pfam" id="PF13456"/>
    </source>
</evidence>
<dbReference type="InterPro" id="IPR036397">
    <property type="entry name" value="RNaseH_sf"/>
</dbReference>